<reference evidence="9 10" key="1">
    <citation type="submission" date="2016-10" db="EMBL/GenBank/DDBJ databases">
        <authorList>
            <person name="de Groot N.N."/>
        </authorList>
    </citation>
    <scope>NUCLEOTIDE SEQUENCE [LARGE SCALE GENOMIC DNA]</scope>
    <source>
        <strain evidence="9 10">DSM 16981</strain>
    </source>
</reference>
<dbReference type="Gene3D" id="3.40.720.10">
    <property type="entry name" value="Alkaline Phosphatase, subunit A"/>
    <property type="match status" value="1"/>
</dbReference>
<feature type="transmembrane region" description="Helical" evidence="7">
    <location>
        <begin position="12"/>
        <end position="34"/>
    </location>
</feature>
<dbReference type="PANTHER" id="PTHR47371:SF3">
    <property type="entry name" value="PHOSPHOGLYCEROL TRANSFERASE I"/>
    <property type="match status" value="1"/>
</dbReference>
<dbReference type="SUPFAM" id="SSF53649">
    <property type="entry name" value="Alkaline phosphatase-like"/>
    <property type="match status" value="1"/>
</dbReference>
<dbReference type="GO" id="GO:0016740">
    <property type="term" value="F:transferase activity"/>
    <property type="evidence" value="ECO:0007669"/>
    <property type="project" value="UniProtKB-KW"/>
</dbReference>
<feature type="transmembrane region" description="Helical" evidence="7">
    <location>
        <begin position="140"/>
        <end position="159"/>
    </location>
</feature>
<dbReference type="GO" id="GO:0005886">
    <property type="term" value="C:plasma membrane"/>
    <property type="evidence" value="ECO:0007669"/>
    <property type="project" value="UniProtKB-SubCell"/>
</dbReference>
<evidence type="ECO:0000259" key="8">
    <source>
        <dbReference type="Pfam" id="PF00884"/>
    </source>
</evidence>
<evidence type="ECO:0000313" key="9">
    <source>
        <dbReference type="EMBL" id="SDM93818.1"/>
    </source>
</evidence>
<feature type="transmembrane region" description="Helical" evidence="7">
    <location>
        <begin position="171"/>
        <end position="190"/>
    </location>
</feature>
<feature type="domain" description="Sulfatase N-terminal" evidence="8">
    <location>
        <begin position="313"/>
        <end position="562"/>
    </location>
</feature>
<dbReference type="EMBL" id="FNHQ01000017">
    <property type="protein sequence ID" value="SDM93818.1"/>
    <property type="molecule type" value="Genomic_DNA"/>
</dbReference>
<evidence type="ECO:0000256" key="6">
    <source>
        <dbReference type="ARBA" id="ARBA00023136"/>
    </source>
</evidence>
<dbReference type="Pfam" id="PF00884">
    <property type="entry name" value="Sulfatase"/>
    <property type="match status" value="1"/>
</dbReference>
<comment type="pathway">
    <text evidence="2">Cell wall biogenesis; lipoteichoic acid biosynthesis.</text>
</comment>
<dbReference type="AlphaFoldDB" id="A0A1G9XAQ6"/>
<evidence type="ECO:0000256" key="7">
    <source>
        <dbReference type="SAM" id="Phobius"/>
    </source>
</evidence>
<protein>
    <submittedName>
        <fullName evidence="9">Phosphoglycerol transferase MdoB</fullName>
    </submittedName>
</protein>
<keyword evidence="3" id="KW-1003">Cell membrane</keyword>
<evidence type="ECO:0000256" key="2">
    <source>
        <dbReference type="ARBA" id="ARBA00004936"/>
    </source>
</evidence>
<dbReference type="CDD" id="cd16015">
    <property type="entry name" value="LTA_synthase"/>
    <property type="match status" value="1"/>
</dbReference>
<keyword evidence="10" id="KW-1185">Reference proteome</keyword>
<comment type="subcellular location">
    <subcellularLocation>
        <location evidence="1">Cell membrane</location>
        <topology evidence="1">Multi-pass membrane protein</topology>
    </subcellularLocation>
</comment>
<accession>A0A1G9XAQ6</accession>
<proteinExistence type="predicted"/>
<keyword evidence="4 7" id="KW-0812">Transmembrane</keyword>
<evidence type="ECO:0000256" key="4">
    <source>
        <dbReference type="ARBA" id="ARBA00022692"/>
    </source>
</evidence>
<organism evidence="9 10">
    <name type="scientific">Megasphaera paucivorans</name>
    <dbReference type="NCBI Taxonomy" id="349095"/>
    <lineage>
        <taxon>Bacteria</taxon>
        <taxon>Bacillati</taxon>
        <taxon>Bacillota</taxon>
        <taxon>Negativicutes</taxon>
        <taxon>Veillonellales</taxon>
        <taxon>Veillonellaceae</taxon>
        <taxon>Megasphaera</taxon>
    </lineage>
</organism>
<feature type="transmembrane region" description="Helical" evidence="7">
    <location>
        <begin position="87"/>
        <end position="107"/>
    </location>
</feature>
<dbReference type="Proteomes" id="UP000199309">
    <property type="component" value="Unassembled WGS sequence"/>
</dbReference>
<keyword evidence="6 7" id="KW-0472">Membrane</keyword>
<dbReference type="STRING" id="349095.SAMN05660299_01794"/>
<evidence type="ECO:0000256" key="3">
    <source>
        <dbReference type="ARBA" id="ARBA00022475"/>
    </source>
</evidence>
<dbReference type="InterPro" id="IPR017850">
    <property type="entry name" value="Alkaline_phosphatase_core_sf"/>
</dbReference>
<evidence type="ECO:0000256" key="1">
    <source>
        <dbReference type="ARBA" id="ARBA00004651"/>
    </source>
</evidence>
<evidence type="ECO:0000313" key="10">
    <source>
        <dbReference type="Proteomes" id="UP000199309"/>
    </source>
</evidence>
<dbReference type="InterPro" id="IPR000917">
    <property type="entry name" value="Sulfatase_N"/>
</dbReference>
<dbReference type="InterPro" id="IPR050448">
    <property type="entry name" value="OpgB/LTA_synthase_biosynth"/>
</dbReference>
<dbReference type="PANTHER" id="PTHR47371">
    <property type="entry name" value="LIPOTEICHOIC ACID SYNTHASE"/>
    <property type="match status" value="1"/>
</dbReference>
<evidence type="ECO:0000256" key="5">
    <source>
        <dbReference type="ARBA" id="ARBA00022989"/>
    </source>
</evidence>
<keyword evidence="5 7" id="KW-1133">Transmembrane helix</keyword>
<feature type="transmembrane region" description="Helical" evidence="7">
    <location>
        <begin position="54"/>
        <end position="75"/>
    </location>
</feature>
<name>A0A1G9XAQ6_9FIRM</name>
<sequence length="629" mass="70930">MRFLHHIQQDLKLFIYLHVIIMIFRWSFIAIYSGQLNDANMHDLWLTFWFGLRISLKTAAAFTAVSLVFATIPASFLKKWPGDRIRLIWGSISTVVLSFLFMARIPYYRVFHQSYNIMLFNGMKDDKTAIWQTMVSQYQLWPRLAGCIILAAILVYLWYRFSQTKTWTPKQYVRPVVCVIVLFLPVFGIFCRFGGAFNSDSGVPWEDAGQTRSHLLNEAILDDGQALYRAYKTYQRAYSKAQRKISPQELKDAIRTLGGNPNAKTIDEAFLHKAPGSPLKTPPKEVVLVVGENYALWPLLPQYQDLGLCLSGEKLAKGGASTYQFLAAGNGTITSLNGLFTGLPYVGLSPNYIQNPDGAYGMGIGMLMKKMGYKTVFWYGGLSSWQDIKAFTLREGFDEFHCSDEMPPQDEGTWGVPDGELFNAIQKYMAKDTGKTFHMIMTTTNHPPFAYNVDAYGFPRKEVTEKLPKTIPTDKATIDQLGHIWYADNVLGKFIDDVSAKDPSALFVVTGDHAERFNFATDVSLPELSGIPCFFYGDGVTPNMLPPEAAGSHLQIIPTLAEFILPQGAEYEALLPPLTRSQQAFNYRLVINKGAMMEEKNMHDMSYEKYITAANTIAIWRILKGNAMP</sequence>
<gene>
    <name evidence="9" type="ORF">SAMN05660299_01794</name>
</gene>
<dbReference type="RefSeq" id="WP_218118757.1">
    <property type="nucleotide sequence ID" value="NZ_FNHQ01000017.1"/>
</dbReference>
<keyword evidence="9" id="KW-0808">Transferase</keyword>